<dbReference type="EMBL" id="LZSY01000078">
    <property type="protein sequence ID" value="OBB92143.1"/>
    <property type="molecule type" value="Genomic_DNA"/>
</dbReference>
<sequence length="313" mass="34032">MEDQPADSGDLTTGEPDKPRRRMRFGRRRRAEAVVEESVSEPVTESEDADGADVTDDTNDADDTATAEPAPERRTPTGKSRRKAVTEAEGDAEAEPEPEADVVPEPTEESDTEVGIDAADAEPAEDAADVEPAEDEVLVPHREAGKRLTYVAACAAAVFVAAGAFGGAMLQPYLADRALVATKLQVARTSADAITTLWTYNPDNIETLPDRAERYLSNDFAAQYRQFIDTLVPTNKQAQVTNNTEVMGTAVETIGRNEATAIVYTNTVSTSPVTKNVPSLRYLSFRLMLQRTDGDWRITQMPTLTQLDLSPQL</sequence>
<feature type="region of interest" description="Disordered" evidence="3">
    <location>
        <begin position="1"/>
        <end position="114"/>
    </location>
</feature>
<feature type="compositionally biased region" description="Basic residues" evidence="3">
    <location>
        <begin position="19"/>
        <end position="30"/>
    </location>
</feature>
<evidence type="ECO:0000256" key="1">
    <source>
        <dbReference type="ARBA" id="ARBA00004370"/>
    </source>
</evidence>
<keyword evidence="4" id="KW-0812">Transmembrane</keyword>
<proteinExistence type="predicted"/>
<protein>
    <submittedName>
        <fullName evidence="5">Mammalian cell entry protein</fullName>
    </submittedName>
</protein>
<dbReference type="AlphaFoldDB" id="A0A1A0W7P7"/>
<evidence type="ECO:0000256" key="2">
    <source>
        <dbReference type="ARBA" id="ARBA00023136"/>
    </source>
</evidence>
<dbReference type="PANTHER" id="PTHR37042">
    <property type="entry name" value="OUTER MEMBRANE PROTEIN RV1973"/>
    <property type="match status" value="1"/>
</dbReference>
<keyword evidence="4" id="KW-1133">Transmembrane helix</keyword>
<evidence type="ECO:0000256" key="3">
    <source>
        <dbReference type="SAM" id="MobiDB-lite"/>
    </source>
</evidence>
<dbReference type="PANTHER" id="PTHR37042:SF4">
    <property type="entry name" value="OUTER MEMBRANE PROTEIN RV1973"/>
    <property type="match status" value="1"/>
</dbReference>
<feature type="compositionally biased region" description="Acidic residues" evidence="3">
    <location>
        <begin position="34"/>
        <end position="65"/>
    </location>
</feature>
<evidence type="ECO:0000313" key="6">
    <source>
        <dbReference type="Proteomes" id="UP000094008"/>
    </source>
</evidence>
<reference evidence="6" key="1">
    <citation type="submission" date="2016-06" db="EMBL/GenBank/DDBJ databases">
        <authorList>
            <person name="Sutton G."/>
            <person name="Brinkac L."/>
            <person name="Sanka R."/>
            <person name="Adams M."/>
            <person name="Lau E."/>
            <person name="Mehaffy C."/>
            <person name="Tameris M."/>
            <person name="Hatherill M."/>
            <person name="Hanekom W."/>
            <person name="Mahomed H."/>
            <person name="Mcshane H."/>
        </authorList>
    </citation>
    <scope>NUCLEOTIDE SEQUENCE [LARGE SCALE GENOMIC DNA]</scope>
    <source>
        <strain evidence="6">852002-10433_SCH5171157</strain>
    </source>
</reference>
<comment type="subcellular location">
    <subcellularLocation>
        <location evidence="1">Membrane</location>
    </subcellularLocation>
</comment>
<evidence type="ECO:0000256" key="4">
    <source>
        <dbReference type="SAM" id="Phobius"/>
    </source>
</evidence>
<dbReference type="Proteomes" id="UP000094008">
    <property type="component" value="Unassembled WGS sequence"/>
</dbReference>
<gene>
    <name evidence="5" type="ORF">A5779_22450</name>
</gene>
<feature type="transmembrane region" description="Helical" evidence="4">
    <location>
        <begin position="148"/>
        <end position="170"/>
    </location>
</feature>
<keyword evidence="2 4" id="KW-0472">Membrane</keyword>
<dbReference type="OrthoDB" id="4761205at2"/>
<dbReference type="RefSeq" id="WP_064881278.1">
    <property type="nucleotide sequence ID" value="NZ_LZSY01000078.1"/>
</dbReference>
<evidence type="ECO:0000313" key="5">
    <source>
        <dbReference type="EMBL" id="OBB92143.1"/>
    </source>
</evidence>
<feature type="compositionally biased region" description="Acidic residues" evidence="3">
    <location>
        <begin position="88"/>
        <end position="114"/>
    </location>
</feature>
<organism evidence="5 6">
    <name type="scientific">Mycolicibacterium peregrinum</name>
    <name type="common">Mycobacterium peregrinum</name>
    <dbReference type="NCBI Taxonomy" id="43304"/>
    <lineage>
        <taxon>Bacteria</taxon>
        <taxon>Bacillati</taxon>
        <taxon>Actinomycetota</taxon>
        <taxon>Actinomycetes</taxon>
        <taxon>Mycobacteriales</taxon>
        <taxon>Mycobacteriaceae</taxon>
        <taxon>Mycolicibacterium</taxon>
    </lineage>
</organism>
<comment type="caution">
    <text evidence="5">The sequence shown here is derived from an EMBL/GenBank/DDBJ whole genome shotgun (WGS) entry which is preliminary data.</text>
</comment>
<accession>A0A1A0W7P7</accession>
<dbReference type="GO" id="GO:0016020">
    <property type="term" value="C:membrane"/>
    <property type="evidence" value="ECO:0007669"/>
    <property type="project" value="UniProtKB-SubCell"/>
</dbReference>
<name>A0A1A0W7P7_MYCPR</name>